<gene>
    <name evidence="6" type="ORF">CLG96_06710</name>
</gene>
<dbReference type="Pfam" id="PF05726">
    <property type="entry name" value="Pirin_C"/>
    <property type="match status" value="1"/>
</dbReference>
<feature type="binding site" evidence="2">
    <location>
        <position position="107"/>
    </location>
    <ligand>
        <name>Fe cation</name>
        <dbReference type="ChEBI" id="CHEBI:24875"/>
    </ligand>
</feature>
<dbReference type="EMBL" id="NWBU01000005">
    <property type="protein sequence ID" value="PTQ12234.1"/>
    <property type="molecule type" value="Genomic_DNA"/>
</dbReference>
<keyword evidence="2" id="KW-0408">Iron</keyword>
<dbReference type="AlphaFoldDB" id="A0A2T5FZV1"/>
<evidence type="ECO:0000256" key="2">
    <source>
        <dbReference type="PIRSR" id="PIRSR006232-1"/>
    </source>
</evidence>
<name>A0A2T5FZV1_9SPHN</name>
<dbReference type="PANTHER" id="PTHR13903:SF8">
    <property type="entry name" value="PIRIN"/>
    <property type="match status" value="1"/>
</dbReference>
<organism evidence="6 7">
    <name type="scientific">Sphingomonas oleivorans</name>
    <dbReference type="NCBI Taxonomy" id="1735121"/>
    <lineage>
        <taxon>Bacteria</taxon>
        <taxon>Pseudomonadati</taxon>
        <taxon>Pseudomonadota</taxon>
        <taxon>Alphaproteobacteria</taxon>
        <taxon>Sphingomonadales</taxon>
        <taxon>Sphingomonadaceae</taxon>
        <taxon>Sphingomonas</taxon>
    </lineage>
</organism>
<keyword evidence="2" id="KW-0479">Metal-binding</keyword>
<feature type="domain" description="Pirin C-terminal" evidence="5">
    <location>
        <begin position="182"/>
        <end position="282"/>
    </location>
</feature>
<dbReference type="SUPFAM" id="SSF51182">
    <property type="entry name" value="RmlC-like cupins"/>
    <property type="match status" value="1"/>
</dbReference>
<evidence type="ECO:0008006" key="8">
    <source>
        <dbReference type="Google" id="ProtNLM"/>
    </source>
</evidence>
<dbReference type="OrthoDB" id="9780903at2"/>
<protein>
    <recommendedName>
        <fullName evidence="8">Pirin</fullName>
    </recommendedName>
</protein>
<comment type="similarity">
    <text evidence="1 3">Belongs to the pirin family.</text>
</comment>
<comment type="cofactor">
    <cofactor evidence="2">
        <name>Fe cation</name>
        <dbReference type="ChEBI" id="CHEBI:24875"/>
    </cofactor>
    <text evidence="2">Binds 1 Fe cation per subunit.</text>
</comment>
<feature type="binding site" evidence="2">
    <location>
        <position position="109"/>
    </location>
    <ligand>
        <name>Fe cation</name>
        <dbReference type="ChEBI" id="CHEBI:24875"/>
    </ligand>
</feature>
<dbReference type="CDD" id="cd02909">
    <property type="entry name" value="cupin_pirin_N"/>
    <property type="match status" value="1"/>
</dbReference>
<accession>A0A2T5FZV1</accession>
<dbReference type="RefSeq" id="WP_107967097.1">
    <property type="nucleotide sequence ID" value="NZ_NWBU01000005.1"/>
</dbReference>
<evidence type="ECO:0000256" key="1">
    <source>
        <dbReference type="ARBA" id="ARBA00008416"/>
    </source>
</evidence>
<dbReference type="Pfam" id="PF02678">
    <property type="entry name" value="Pirin"/>
    <property type="match status" value="1"/>
</dbReference>
<dbReference type="InterPro" id="IPR003829">
    <property type="entry name" value="Pirin_N_dom"/>
</dbReference>
<evidence type="ECO:0000259" key="4">
    <source>
        <dbReference type="Pfam" id="PF02678"/>
    </source>
</evidence>
<dbReference type="GO" id="GO:0046872">
    <property type="term" value="F:metal ion binding"/>
    <property type="evidence" value="ECO:0007669"/>
    <property type="project" value="UniProtKB-KW"/>
</dbReference>
<feature type="domain" description="Pirin N-terminal" evidence="4">
    <location>
        <begin position="24"/>
        <end position="129"/>
    </location>
</feature>
<dbReference type="InterPro" id="IPR012093">
    <property type="entry name" value="Pirin"/>
</dbReference>
<sequence>MTLQSTSGPVEQLLLPAVRDLGDFDVRRALPSAQRRMVGPFIFLDSFGPAVFRPGQGVDTRPHPHIGLATLTYLIDGEMVHRDSEHYVQTIKPGEVNLMTAGRGIVHSERSGPEFRADGGTMFGFQAWLALPLALEESDPGFQHVGAPEIPTLSDRGVELRLLAGTLAGRQAPTRIFSDTLYADVILDDGARFRVDADHIERAAYVVGGEIEVAGQTGRFGRDQLVIFKPGAEIVLKAVGATRLMLLGGEPLEGERHIYWNFVSSRRDRIEQAAEDWRARRFPGIPGETEFIPLPETPSRRAA</sequence>
<dbReference type="InterPro" id="IPR014710">
    <property type="entry name" value="RmlC-like_jellyroll"/>
</dbReference>
<dbReference type="CDD" id="cd02247">
    <property type="entry name" value="cupin_pirin_C"/>
    <property type="match status" value="1"/>
</dbReference>
<feature type="binding site" evidence="2">
    <location>
        <position position="65"/>
    </location>
    <ligand>
        <name>Fe cation</name>
        <dbReference type="ChEBI" id="CHEBI:24875"/>
    </ligand>
</feature>
<evidence type="ECO:0000259" key="5">
    <source>
        <dbReference type="Pfam" id="PF05726"/>
    </source>
</evidence>
<evidence type="ECO:0000256" key="3">
    <source>
        <dbReference type="RuleBase" id="RU003457"/>
    </source>
</evidence>
<dbReference type="Proteomes" id="UP000244162">
    <property type="component" value="Unassembled WGS sequence"/>
</dbReference>
<evidence type="ECO:0000313" key="6">
    <source>
        <dbReference type="EMBL" id="PTQ12234.1"/>
    </source>
</evidence>
<dbReference type="PANTHER" id="PTHR13903">
    <property type="entry name" value="PIRIN-RELATED"/>
    <property type="match status" value="1"/>
</dbReference>
<dbReference type="InterPro" id="IPR008778">
    <property type="entry name" value="Pirin_C_dom"/>
</dbReference>
<feature type="binding site" evidence="2">
    <location>
        <position position="63"/>
    </location>
    <ligand>
        <name>Fe cation</name>
        <dbReference type="ChEBI" id="CHEBI:24875"/>
    </ligand>
</feature>
<proteinExistence type="inferred from homology"/>
<keyword evidence="7" id="KW-1185">Reference proteome</keyword>
<evidence type="ECO:0000313" key="7">
    <source>
        <dbReference type="Proteomes" id="UP000244162"/>
    </source>
</evidence>
<comment type="caution">
    <text evidence="6">The sequence shown here is derived from an EMBL/GenBank/DDBJ whole genome shotgun (WGS) entry which is preliminary data.</text>
</comment>
<dbReference type="InterPro" id="IPR011051">
    <property type="entry name" value="RmlC_Cupin_sf"/>
</dbReference>
<reference evidence="6 7" key="1">
    <citation type="submission" date="2017-09" db="EMBL/GenBank/DDBJ databases">
        <title>Sphingomonas panjinensis sp.nov., isolated from oil-contaminated soil.</title>
        <authorList>
            <person name="Wang L."/>
            <person name="Chen L."/>
        </authorList>
    </citation>
    <scope>NUCLEOTIDE SEQUENCE [LARGE SCALE GENOMIC DNA]</scope>
    <source>
        <strain evidence="6 7">FW-11</strain>
    </source>
</reference>
<dbReference type="PIRSF" id="PIRSF006232">
    <property type="entry name" value="Pirin"/>
    <property type="match status" value="1"/>
</dbReference>
<dbReference type="Gene3D" id="2.60.120.10">
    <property type="entry name" value="Jelly Rolls"/>
    <property type="match status" value="2"/>
</dbReference>